<evidence type="ECO:0000313" key="3">
    <source>
        <dbReference type="Proteomes" id="UP000619788"/>
    </source>
</evidence>
<gene>
    <name evidence="2" type="ORF">Psi01_19950</name>
</gene>
<dbReference type="AlphaFoldDB" id="A0A8J3SDZ7"/>
<reference evidence="2 3" key="1">
    <citation type="submission" date="2021-01" db="EMBL/GenBank/DDBJ databases">
        <title>Whole genome shotgun sequence of Planobispora siamensis NBRC 107568.</title>
        <authorList>
            <person name="Komaki H."/>
            <person name="Tamura T."/>
        </authorList>
    </citation>
    <scope>NUCLEOTIDE SEQUENCE [LARGE SCALE GENOMIC DNA]</scope>
    <source>
        <strain evidence="2 3">NBRC 107568</strain>
    </source>
</reference>
<keyword evidence="3" id="KW-1185">Reference proteome</keyword>
<dbReference type="Proteomes" id="UP000619788">
    <property type="component" value="Unassembled WGS sequence"/>
</dbReference>
<name>A0A8J3SDZ7_9ACTN</name>
<feature type="compositionally biased region" description="Gly residues" evidence="1">
    <location>
        <begin position="152"/>
        <end position="165"/>
    </location>
</feature>
<proteinExistence type="predicted"/>
<evidence type="ECO:0000313" key="2">
    <source>
        <dbReference type="EMBL" id="GIH91365.1"/>
    </source>
</evidence>
<dbReference type="EMBL" id="BOOJ01000019">
    <property type="protein sequence ID" value="GIH91365.1"/>
    <property type="molecule type" value="Genomic_DNA"/>
</dbReference>
<feature type="region of interest" description="Disordered" evidence="1">
    <location>
        <begin position="109"/>
        <end position="175"/>
    </location>
</feature>
<comment type="caution">
    <text evidence="2">The sequence shown here is derived from an EMBL/GenBank/DDBJ whole genome shotgun (WGS) entry which is preliminary data.</text>
</comment>
<accession>A0A8J3SDZ7</accession>
<sequence length="175" mass="18459">MPEAVGRVMSPIIAVYVQAYPTLHRYLYADRWARWRDLKRSGSGRWSGHEKRDASCDEASLFVIPAGPVGPGSVRPGARGSRTRLKPGSVELAASLPGPVGPVVRVTAVDPGPRIPFDPRPGGRGRSPVQETPITSRPGLGKTSFSEAGSRFRGGGAWGGLGAARGGTVPPGRER</sequence>
<organism evidence="2 3">
    <name type="scientific">Planobispora siamensis</name>
    <dbReference type="NCBI Taxonomy" id="936338"/>
    <lineage>
        <taxon>Bacteria</taxon>
        <taxon>Bacillati</taxon>
        <taxon>Actinomycetota</taxon>
        <taxon>Actinomycetes</taxon>
        <taxon>Streptosporangiales</taxon>
        <taxon>Streptosporangiaceae</taxon>
        <taxon>Planobispora</taxon>
    </lineage>
</organism>
<protein>
    <submittedName>
        <fullName evidence="2">Uncharacterized protein</fullName>
    </submittedName>
</protein>
<evidence type="ECO:0000256" key="1">
    <source>
        <dbReference type="SAM" id="MobiDB-lite"/>
    </source>
</evidence>